<proteinExistence type="inferred from homology"/>
<evidence type="ECO:0000256" key="18">
    <source>
        <dbReference type="ARBA" id="ARBA00023201"/>
    </source>
</evidence>
<dbReference type="SMART" id="SM00237">
    <property type="entry name" value="Calx_beta"/>
    <property type="match status" value="2"/>
</dbReference>
<dbReference type="GO" id="GO:0030170">
    <property type="term" value="F:pyridoxal phosphate binding"/>
    <property type="evidence" value="ECO:0007669"/>
    <property type="project" value="InterPro"/>
</dbReference>
<dbReference type="EMBL" id="CAMXCT020000018">
    <property type="protein sequence ID" value="CAL1125929.1"/>
    <property type="molecule type" value="Genomic_DNA"/>
</dbReference>
<evidence type="ECO:0000256" key="11">
    <source>
        <dbReference type="ARBA" id="ARBA00022860"/>
    </source>
</evidence>
<feature type="compositionally biased region" description="Basic and acidic residues" evidence="20">
    <location>
        <begin position="667"/>
        <end position="682"/>
    </location>
</feature>
<evidence type="ECO:0000256" key="1">
    <source>
        <dbReference type="ARBA" id="ARBA00001933"/>
    </source>
</evidence>
<evidence type="ECO:0000256" key="6">
    <source>
        <dbReference type="ARBA" id="ARBA00022692"/>
    </source>
</evidence>
<comment type="cofactor">
    <cofactor evidence="1">
        <name>pyridoxal 5'-phosphate</name>
        <dbReference type="ChEBI" id="CHEBI:597326"/>
    </cofactor>
</comment>
<comment type="similarity">
    <text evidence="3">Belongs to the Ca(2+):cation antiporter (CaCA) (TC 2.A.19) family. SLC8 subfamily.</text>
</comment>
<feature type="domain" description="Calx-beta" evidence="21">
    <location>
        <begin position="815"/>
        <end position="951"/>
    </location>
</feature>
<dbReference type="GO" id="GO:0019346">
    <property type="term" value="P:transsulfuration"/>
    <property type="evidence" value="ECO:0007669"/>
    <property type="project" value="InterPro"/>
</dbReference>
<dbReference type="Gene3D" id="1.20.1420.30">
    <property type="entry name" value="NCX, central ion-binding region"/>
    <property type="match status" value="1"/>
</dbReference>
<keyword evidence="25" id="KW-1185">Reference proteome</keyword>
<keyword evidence="16" id="KW-0472">Membrane</keyword>
<reference evidence="23" key="2">
    <citation type="submission" date="2024-04" db="EMBL/GenBank/DDBJ databases">
        <authorList>
            <person name="Chen Y."/>
            <person name="Shah S."/>
            <person name="Dougan E. K."/>
            <person name="Thang M."/>
            <person name="Chan C."/>
        </authorList>
    </citation>
    <scope>NUCLEOTIDE SEQUENCE [LARGE SCALE GENOMIC DNA]</scope>
</reference>
<keyword evidence="6" id="KW-0812">Transmembrane</keyword>
<evidence type="ECO:0000256" key="10">
    <source>
        <dbReference type="ARBA" id="ARBA00022837"/>
    </source>
</evidence>
<feature type="region of interest" description="Disordered" evidence="20">
    <location>
        <begin position="1504"/>
        <end position="1524"/>
    </location>
</feature>
<keyword evidence="9" id="KW-0677">Repeat</keyword>
<dbReference type="Gene3D" id="3.40.640.10">
    <property type="entry name" value="Type I PLP-dependent aspartate aminotransferase-like (Major domain)"/>
    <property type="match status" value="1"/>
</dbReference>
<keyword evidence="5" id="KW-1003">Cell membrane</keyword>
<dbReference type="OrthoDB" id="418484at2759"/>
<dbReference type="PANTHER" id="PTHR11878">
    <property type="entry name" value="SODIUM/CALCIUM EXCHANGER"/>
    <property type="match status" value="1"/>
</dbReference>
<dbReference type="GO" id="GO:0007154">
    <property type="term" value="P:cell communication"/>
    <property type="evidence" value="ECO:0007669"/>
    <property type="project" value="InterPro"/>
</dbReference>
<evidence type="ECO:0000313" key="22">
    <source>
        <dbReference type="EMBL" id="CAI3972554.1"/>
    </source>
</evidence>
<comment type="caution">
    <text evidence="22">The sequence shown here is derived from an EMBL/GenBank/DDBJ whole genome shotgun (WGS) entry which is preliminary data.</text>
</comment>
<evidence type="ECO:0000256" key="4">
    <source>
        <dbReference type="ARBA" id="ARBA00022448"/>
    </source>
</evidence>
<reference evidence="22" key="1">
    <citation type="submission" date="2022-10" db="EMBL/GenBank/DDBJ databases">
        <authorList>
            <person name="Chen Y."/>
            <person name="Dougan E. K."/>
            <person name="Chan C."/>
            <person name="Rhodes N."/>
            <person name="Thang M."/>
        </authorList>
    </citation>
    <scope>NUCLEOTIDE SEQUENCE</scope>
</reference>
<dbReference type="InterPro" id="IPR000277">
    <property type="entry name" value="Cys/Met-Metab_PyrdxlP-dep_enz"/>
</dbReference>
<dbReference type="InterPro" id="IPR044880">
    <property type="entry name" value="NCX_ion-bd_dom_sf"/>
</dbReference>
<dbReference type="GO" id="GO:0046872">
    <property type="term" value="F:metal ion binding"/>
    <property type="evidence" value="ECO:0007669"/>
    <property type="project" value="UniProtKB-KW"/>
</dbReference>
<evidence type="ECO:0000256" key="15">
    <source>
        <dbReference type="ARBA" id="ARBA00023065"/>
    </source>
</evidence>
<sequence>MEASGLIDLGSAKKLAKEAKAAASHGQKSFRMLANALGPVVSMDSFVAKPSRNDEQDRNALEKKPLLVFCCDEERKQVYFAERPLRTAHLQVLNFTSDRKLNIEQQAGWSNKSWVVVLREIFENLSSSETLERLKLYERPVNDESGQSLEDAKCFFTLCLEVACQRAWSMACHSETQPHLWLGICDPDTGLAGQCKAKIQKDAEVVQAAFQAAANSTGDVIEYEKQQTLPDVDDVKPASNQADFKSVAAMVVLRVASVSNFVDAGGFWVTRLMDAHNIYLEKMTGTYFISFGVHGDAGMSWEVTPFGDGNAFFSLTALSETTNKETAMRLQFFCTRNLWHPGQRDNEEEYAGVPTRVCLPWEVPSDSEGRGIVLRRTGEDESLFRFWARFGQEADKAKLGGLLKMLHSLITRYFPELSEEERKQLVLQWFPEKETSAAKKRVFSASYLGAVLGQLEGEQDGREFEALKTQFDEEKRIEFIVSRVGWSRSKAAHFTPKRVKELRPPNTVLTWQPASYSFQGYFPIPEALRTGAAAKGKAKADAKGKAKARAKRVQTHWARSRNYKAKRSKLEALTWIVDWLWKTHEQHGGVASADVKDKPTRAQIETALIEGSKPDAEIDEEDEIPDKTSPTTKKRKASESNEGSKSVKKSRGDGSSNSDSSTVSSSLEKDTQGDFSVEDKKTSLKTTPAKAASSSSAPKGSGRSRGGRASGSGRGGFAFAYDQIGIVEVRQRSVSVRVVRSGAVDENASITYQTRAGRAKRDEDYTHVEGVLKFGPGEETKSVLINIANSLAFESNEEFYLDLIDAKTSTKVASATLVILSNEEAGYIRFEDENLTTVEEFQEKILDVPVIRRDGAAGKVTCEWRTEDNTAKASTHYVAGKGVLEFEHGQMVTTIPLTILPAGRCQLRSTVRIVIFNITGAKFDPNTEGGKEFCVANVVIEPDPDIQERILRIHSVLAVNWAKAHTARSNWTAWKEQIMDSIKLKDDEEDEEEERNGCFECLSMISTALLVVPWKIVFSCIPPPGFCDGWLCFVGSLMGIGALTAVVGDLAALLGCVLEIGSAITAITLVALGTSLPDTFASRTAAVQDPTADASVGNVTGSNSVNVFLGLGLPWTLGALYWTIGGADPIWLARYQDCRLRGLPRSAALRTHWIGPPSFQPLSALQRLTTTHARCHPVPPQRMPKVDEEALVFSEHVRGAMYSRTWSRSREKLESALLELYGLSLGRHQALLLPSGMAAIGATLAAVANSRSKEPWTLVYGSELYCEVPRTVHYVADSCGTKVSCVSVDITNVQELLELFRKRGKTIGIFHFEACTNPSGQFWDFQILGELRKLAPECVFICDNTWLSGALFNPLEHGADLVVESLTKYVSAGRCIGGAVLGVNSLMAPILSWIKAFGMFVAADHCELFLDSLKSLRARMQATSQTAQMMAAHLEAHPAVNRVMYPLLASHPTASVATRYLVQGLGPSCIWFHVSAKKQYIMKLLTSSAAPECKTSFGARQSRLDPWPKAASSSSYDRSDQTKGGREGTWLRLAVGFEEETWRQGMYFVTEEPAALVHAMNTFLSQLAASPGSPDQVVSLVPSMSEGRWRRKT</sequence>
<dbReference type="Gene3D" id="3.90.1150.10">
    <property type="entry name" value="Aspartate Aminotransferase, domain 1"/>
    <property type="match status" value="1"/>
</dbReference>
<dbReference type="InterPro" id="IPR004837">
    <property type="entry name" value="NaCa_Exmemb"/>
</dbReference>
<keyword evidence="11" id="KW-0112">Calmodulin-binding</keyword>
<evidence type="ECO:0000313" key="25">
    <source>
        <dbReference type="Proteomes" id="UP001152797"/>
    </source>
</evidence>
<comment type="catalytic activity">
    <reaction evidence="19">
        <text>Ca(2+)(in) + 3 Na(+)(out) = Ca(2+)(out) + 3 Na(+)(in)</text>
        <dbReference type="Rhea" id="RHEA:69955"/>
        <dbReference type="ChEBI" id="CHEBI:29101"/>
        <dbReference type="ChEBI" id="CHEBI:29108"/>
    </reaction>
</comment>
<keyword evidence="15" id="KW-0406">Ion transport</keyword>
<evidence type="ECO:0000256" key="14">
    <source>
        <dbReference type="ARBA" id="ARBA00023053"/>
    </source>
</evidence>
<dbReference type="InterPro" id="IPR015421">
    <property type="entry name" value="PyrdxlP-dep_Trfase_major"/>
</dbReference>
<keyword evidence="8" id="KW-0732">Signal</keyword>
<dbReference type="InterPro" id="IPR004836">
    <property type="entry name" value="Na_Ca_Ex"/>
</dbReference>
<dbReference type="InterPro" id="IPR015422">
    <property type="entry name" value="PyrdxlP-dep_Trfase_small"/>
</dbReference>
<evidence type="ECO:0000313" key="24">
    <source>
        <dbReference type="EMBL" id="CAL4759866.1"/>
    </source>
</evidence>
<dbReference type="Gene3D" id="2.60.40.2030">
    <property type="match status" value="2"/>
</dbReference>
<evidence type="ECO:0000256" key="16">
    <source>
        <dbReference type="ARBA" id="ARBA00023136"/>
    </source>
</evidence>
<evidence type="ECO:0000256" key="20">
    <source>
        <dbReference type="SAM" id="MobiDB-lite"/>
    </source>
</evidence>
<evidence type="ECO:0000256" key="3">
    <source>
        <dbReference type="ARBA" id="ARBA00007489"/>
    </source>
</evidence>
<comment type="subcellular location">
    <subcellularLocation>
        <location evidence="2">Cell membrane</location>
        <topology evidence="2">Multi-pass membrane protein</topology>
    </subcellularLocation>
</comment>
<keyword evidence="10" id="KW-0106">Calcium</keyword>
<evidence type="ECO:0000256" key="8">
    <source>
        <dbReference type="ARBA" id="ARBA00022729"/>
    </source>
</evidence>
<dbReference type="Pfam" id="PF03160">
    <property type="entry name" value="Calx-beta"/>
    <property type="match status" value="2"/>
</dbReference>
<dbReference type="Pfam" id="PF01053">
    <property type="entry name" value="Cys_Met_Meta_PP"/>
    <property type="match status" value="1"/>
</dbReference>
<evidence type="ECO:0000313" key="23">
    <source>
        <dbReference type="EMBL" id="CAL1125929.1"/>
    </source>
</evidence>
<accession>A0A9P1BFV7</accession>
<keyword evidence="12" id="KW-0663">Pyridoxal phosphate</keyword>
<dbReference type="Proteomes" id="UP001152797">
    <property type="component" value="Unassembled WGS sequence"/>
</dbReference>
<dbReference type="EMBL" id="CAMXCT030000018">
    <property type="protein sequence ID" value="CAL4759866.1"/>
    <property type="molecule type" value="Genomic_DNA"/>
</dbReference>
<keyword evidence="17" id="KW-0325">Glycoprotein</keyword>
<keyword evidence="4" id="KW-0813">Transport</keyword>
<dbReference type="SUPFAM" id="SSF141072">
    <property type="entry name" value="CalX-like"/>
    <property type="match status" value="2"/>
</dbReference>
<keyword evidence="7" id="KW-0479">Metal-binding</keyword>
<dbReference type="InterPro" id="IPR051171">
    <property type="entry name" value="CaCA"/>
</dbReference>
<evidence type="ECO:0000259" key="21">
    <source>
        <dbReference type="SMART" id="SM00237"/>
    </source>
</evidence>
<protein>
    <submittedName>
        <fullName evidence="24">Sodium/calcium exchanger 2</fullName>
    </submittedName>
</protein>
<dbReference type="PANTHER" id="PTHR11878:SF65">
    <property type="entry name" value="NA_CA-EXCHANGE PROTEIN, ISOFORM G"/>
    <property type="match status" value="1"/>
</dbReference>
<evidence type="ECO:0000256" key="12">
    <source>
        <dbReference type="ARBA" id="ARBA00022898"/>
    </source>
</evidence>
<keyword evidence="13" id="KW-1133">Transmembrane helix</keyword>
<dbReference type="SUPFAM" id="SSF53383">
    <property type="entry name" value="PLP-dependent transferases"/>
    <property type="match status" value="1"/>
</dbReference>
<feature type="domain" description="Calx-beta" evidence="21">
    <location>
        <begin position="722"/>
        <end position="804"/>
    </location>
</feature>
<evidence type="ECO:0000256" key="17">
    <source>
        <dbReference type="ARBA" id="ARBA00023180"/>
    </source>
</evidence>
<dbReference type="EMBL" id="CAMXCT010000018">
    <property type="protein sequence ID" value="CAI3972554.1"/>
    <property type="molecule type" value="Genomic_DNA"/>
</dbReference>
<feature type="compositionally biased region" description="Low complexity" evidence="20">
    <location>
        <begin position="653"/>
        <end position="666"/>
    </location>
</feature>
<evidence type="ECO:0000256" key="7">
    <source>
        <dbReference type="ARBA" id="ARBA00022723"/>
    </source>
</evidence>
<name>A0A9P1BFV7_9DINO</name>
<dbReference type="PRINTS" id="PR01259">
    <property type="entry name" value="NACAEXCHNGR"/>
</dbReference>
<evidence type="ECO:0000256" key="2">
    <source>
        <dbReference type="ARBA" id="ARBA00004651"/>
    </source>
</evidence>
<evidence type="ECO:0000256" key="19">
    <source>
        <dbReference type="ARBA" id="ARBA00033667"/>
    </source>
</evidence>
<evidence type="ECO:0000256" key="9">
    <source>
        <dbReference type="ARBA" id="ARBA00022737"/>
    </source>
</evidence>
<gene>
    <name evidence="22" type="ORF">C1SCF055_LOCUS1127</name>
</gene>
<organism evidence="22">
    <name type="scientific">Cladocopium goreaui</name>
    <dbReference type="NCBI Taxonomy" id="2562237"/>
    <lineage>
        <taxon>Eukaryota</taxon>
        <taxon>Sar</taxon>
        <taxon>Alveolata</taxon>
        <taxon>Dinophyceae</taxon>
        <taxon>Suessiales</taxon>
        <taxon>Symbiodiniaceae</taxon>
        <taxon>Cladocopium</taxon>
    </lineage>
</organism>
<dbReference type="InterPro" id="IPR038081">
    <property type="entry name" value="CalX-like_sf"/>
</dbReference>
<feature type="compositionally biased region" description="Low complexity" evidence="20">
    <location>
        <begin position="688"/>
        <end position="701"/>
    </location>
</feature>
<dbReference type="InterPro" id="IPR003644">
    <property type="entry name" value="Calx_beta"/>
</dbReference>
<evidence type="ECO:0000256" key="5">
    <source>
        <dbReference type="ARBA" id="ARBA00022475"/>
    </source>
</evidence>
<keyword evidence="14" id="KW-0915">Sodium</keyword>
<keyword evidence="18" id="KW-0739">Sodium transport</keyword>
<dbReference type="GO" id="GO:0005516">
    <property type="term" value="F:calmodulin binding"/>
    <property type="evidence" value="ECO:0007669"/>
    <property type="project" value="UniProtKB-KW"/>
</dbReference>
<feature type="region of interest" description="Disordered" evidence="20">
    <location>
        <begin position="607"/>
        <end position="712"/>
    </location>
</feature>
<dbReference type="InterPro" id="IPR015424">
    <property type="entry name" value="PyrdxlP-dep_Trfase"/>
</dbReference>
<dbReference type="GO" id="GO:0005432">
    <property type="term" value="F:calcium:sodium antiporter activity"/>
    <property type="evidence" value="ECO:0007669"/>
    <property type="project" value="InterPro"/>
</dbReference>
<evidence type="ECO:0000256" key="13">
    <source>
        <dbReference type="ARBA" id="ARBA00022989"/>
    </source>
</evidence>
<dbReference type="Pfam" id="PF01699">
    <property type="entry name" value="Na_Ca_ex"/>
    <property type="match status" value="1"/>
</dbReference>
<dbReference type="GO" id="GO:0005886">
    <property type="term" value="C:plasma membrane"/>
    <property type="evidence" value="ECO:0007669"/>
    <property type="project" value="UniProtKB-SubCell"/>
</dbReference>